<sequence>MESTLPEAPWAAARHVKSKRLPQVIGHRGYSAAFPENTMASFRGAIEVGATALEADLHLSQDGVVDSTLNRCFGQKKKISDCSWDHLSTLRTLREPSQPMPRLVDLLEYLNEPIAEHAWLLLDIKTDDDAGELLTAIAAAITSVPATKRPWTERVMLGPWDADWFGKCLRLLPDFPVALIAFSPDYASAMLPVPNLNFNLYNHSFATSRGSRFIARAQEKHRLLFSWSDNSDEQMSRSIRNEVDGVITDDPFRFAELCAQWDVKEVRERASQSTLKGTILWVIINVLVIVGEVISYCIGGSPRSRVSKSIGI</sequence>
<comment type="caution">
    <text evidence="1">The sequence shown here is derived from an EMBL/GenBank/DDBJ whole genome shotgun (WGS) entry which is preliminary data.</text>
</comment>
<keyword evidence="2" id="KW-1185">Reference proteome</keyword>
<organism evidence="1 2">
    <name type="scientific">Lasiodiplodia mahajangana</name>
    <dbReference type="NCBI Taxonomy" id="1108764"/>
    <lineage>
        <taxon>Eukaryota</taxon>
        <taxon>Fungi</taxon>
        <taxon>Dikarya</taxon>
        <taxon>Ascomycota</taxon>
        <taxon>Pezizomycotina</taxon>
        <taxon>Dothideomycetes</taxon>
        <taxon>Dothideomycetes incertae sedis</taxon>
        <taxon>Botryosphaeriales</taxon>
        <taxon>Botryosphaeriaceae</taxon>
        <taxon>Lasiodiplodia</taxon>
    </lineage>
</organism>
<evidence type="ECO:0000313" key="2">
    <source>
        <dbReference type="Proteomes" id="UP001153332"/>
    </source>
</evidence>
<dbReference type="Proteomes" id="UP001153332">
    <property type="component" value="Unassembled WGS sequence"/>
</dbReference>
<protein>
    <submittedName>
        <fullName evidence="1">Uncharacterized protein</fullName>
    </submittedName>
</protein>
<reference evidence="1" key="1">
    <citation type="submission" date="2022-12" db="EMBL/GenBank/DDBJ databases">
        <title>Genome Sequence of Lasiodiplodia mahajangana.</title>
        <authorList>
            <person name="Buettner E."/>
        </authorList>
    </citation>
    <scope>NUCLEOTIDE SEQUENCE</scope>
    <source>
        <strain evidence="1">VT137</strain>
    </source>
</reference>
<dbReference type="EMBL" id="JAPUUL010001397">
    <property type="protein sequence ID" value="KAJ8127521.1"/>
    <property type="molecule type" value="Genomic_DNA"/>
</dbReference>
<accession>A0ACC2JJ27</accession>
<evidence type="ECO:0000313" key="1">
    <source>
        <dbReference type="EMBL" id="KAJ8127521.1"/>
    </source>
</evidence>
<proteinExistence type="predicted"/>
<name>A0ACC2JJ27_9PEZI</name>
<gene>
    <name evidence="1" type="ORF">O1611_g6115</name>
</gene>